<gene>
    <name evidence="3" type="ORF">OKIOD_LOCUS4821</name>
</gene>
<sequence length="260" mass="29418">MEKMPKKRAEKRINFAGGGTSTAQMIRPSKQETAKEFLFQKTPTSVYVSRRFVKKMLVIGISEVCRQRLAFAEDEFTSRTAGDMKVQVLNPFEESGNDNADSMKGWLRTIFNLAEKGWLSKVFICIGKGNAPEKKPLEVYGFGIKETDICKEMDEHAVIDLTEDEDAQLRNEAEDLLQGIKKKIPKTPLDDVKFSIQVVLNDQAPEKLDLEDFHSSRQPEVKRARTLFERGCKTPFHKIRTIGVQAGKKEDDGDSSPSGW</sequence>
<evidence type="ECO:0000259" key="2">
    <source>
        <dbReference type="PROSITE" id="PS50815"/>
    </source>
</evidence>
<dbReference type="InterPro" id="IPR003511">
    <property type="entry name" value="HORMA_dom"/>
</dbReference>
<dbReference type="Proteomes" id="UP001158576">
    <property type="component" value="Chromosome XSR"/>
</dbReference>
<evidence type="ECO:0000256" key="1">
    <source>
        <dbReference type="SAM" id="MobiDB-lite"/>
    </source>
</evidence>
<evidence type="ECO:0000313" key="4">
    <source>
        <dbReference type="Proteomes" id="UP001158576"/>
    </source>
</evidence>
<accession>A0ABN7S6E1</accession>
<dbReference type="Pfam" id="PF02301">
    <property type="entry name" value="HORMA"/>
    <property type="match status" value="1"/>
</dbReference>
<organism evidence="3 4">
    <name type="scientific">Oikopleura dioica</name>
    <name type="common">Tunicate</name>
    <dbReference type="NCBI Taxonomy" id="34765"/>
    <lineage>
        <taxon>Eukaryota</taxon>
        <taxon>Metazoa</taxon>
        <taxon>Chordata</taxon>
        <taxon>Tunicata</taxon>
        <taxon>Appendicularia</taxon>
        <taxon>Copelata</taxon>
        <taxon>Oikopleuridae</taxon>
        <taxon>Oikopleura</taxon>
    </lineage>
</organism>
<dbReference type="PROSITE" id="PS50815">
    <property type="entry name" value="HORMA"/>
    <property type="match status" value="1"/>
</dbReference>
<dbReference type="Gene3D" id="3.30.900.10">
    <property type="entry name" value="HORMA domain"/>
    <property type="match status" value="1"/>
</dbReference>
<keyword evidence="4" id="KW-1185">Reference proteome</keyword>
<reference evidence="3 4" key="1">
    <citation type="submission" date="2021-04" db="EMBL/GenBank/DDBJ databases">
        <authorList>
            <person name="Bliznina A."/>
        </authorList>
    </citation>
    <scope>NUCLEOTIDE SEQUENCE [LARGE SCALE GENOMIC DNA]</scope>
</reference>
<dbReference type="SUPFAM" id="SSF56019">
    <property type="entry name" value="The spindle assembly checkpoint protein mad2"/>
    <property type="match status" value="1"/>
</dbReference>
<evidence type="ECO:0000313" key="3">
    <source>
        <dbReference type="EMBL" id="CAG5094118.1"/>
    </source>
</evidence>
<dbReference type="InterPro" id="IPR036570">
    <property type="entry name" value="HORMA_dom_sf"/>
</dbReference>
<protein>
    <submittedName>
        <fullName evidence="3">Oidioi.mRNA.OKI2018_I69.XSR.g13263.t1.cds</fullName>
    </submittedName>
</protein>
<feature type="compositionally biased region" description="Basic residues" evidence="1">
    <location>
        <begin position="1"/>
        <end position="10"/>
    </location>
</feature>
<feature type="region of interest" description="Disordered" evidence="1">
    <location>
        <begin position="1"/>
        <end position="26"/>
    </location>
</feature>
<feature type="domain" description="HORMA" evidence="2">
    <location>
        <begin position="47"/>
        <end position="243"/>
    </location>
</feature>
<dbReference type="EMBL" id="OU015569">
    <property type="protein sequence ID" value="CAG5094118.1"/>
    <property type="molecule type" value="Genomic_DNA"/>
</dbReference>
<name>A0ABN7S6E1_OIKDI</name>
<proteinExistence type="predicted"/>